<dbReference type="Pfam" id="PF00005">
    <property type="entry name" value="ABC_tran"/>
    <property type="match status" value="1"/>
</dbReference>
<evidence type="ECO:0000256" key="3">
    <source>
        <dbReference type="ARBA" id="ARBA00022475"/>
    </source>
</evidence>
<keyword evidence="4" id="KW-0547">Nucleotide-binding</keyword>
<evidence type="ECO:0000256" key="2">
    <source>
        <dbReference type="ARBA" id="ARBA00022448"/>
    </source>
</evidence>
<dbReference type="SMART" id="SM00382">
    <property type="entry name" value="AAA"/>
    <property type="match status" value="1"/>
</dbReference>
<keyword evidence="2" id="KW-0813">Transport</keyword>
<organism evidence="8 9">
    <name type="scientific">Geodia barretti</name>
    <name type="common">Barrett's horny sponge</name>
    <dbReference type="NCBI Taxonomy" id="519541"/>
    <lineage>
        <taxon>Eukaryota</taxon>
        <taxon>Metazoa</taxon>
        <taxon>Porifera</taxon>
        <taxon>Demospongiae</taxon>
        <taxon>Heteroscleromorpha</taxon>
        <taxon>Tetractinellida</taxon>
        <taxon>Astrophorina</taxon>
        <taxon>Geodiidae</taxon>
        <taxon>Geodia</taxon>
    </lineage>
</organism>
<protein>
    <submittedName>
        <fullName evidence="8">Probable peptide ABC transporter ATP-binding protein y4tR</fullName>
    </submittedName>
</protein>
<dbReference type="PROSITE" id="PS50893">
    <property type="entry name" value="ABC_TRANSPORTER_2"/>
    <property type="match status" value="1"/>
</dbReference>
<dbReference type="Proteomes" id="UP001174909">
    <property type="component" value="Unassembled WGS sequence"/>
</dbReference>
<comment type="subcellular location">
    <subcellularLocation>
        <location evidence="1">Cell membrane</location>
        <topology evidence="1">Peripheral membrane protein</topology>
    </subcellularLocation>
</comment>
<dbReference type="InterPro" id="IPR050388">
    <property type="entry name" value="ABC_Ni/Peptide_Import"/>
</dbReference>
<dbReference type="GO" id="GO:0015833">
    <property type="term" value="P:peptide transport"/>
    <property type="evidence" value="ECO:0007669"/>
    <property type="project" value="InterPro"/>
</dbReference>
<evidence type="ECO:0000256" key="5">
    <source>
        <dbReference type="ARBA" id="ARBA00022840"/>
    </source>
</evidence>
<proteinExistence type="predicted"/>
<evidence type="ECO:0000256" key="6">
    <source>
        <dbReference type="ARBA" id="ARBA00023136"/>
    </source>
</evidence>
<dbReference type="AlphaFoldDB" id="A0AA35W843"/>
<dbReference type="SUPFAM" id="SSF52540">
    <property type="entry name" value="P-loop containing nucleoside triphosphate hydrolases"/>
    <property type="match status" value="1"/>
</dbReference>
<keyword evidence="5 8" id="KW-0067">ATP-binding</keyword>
<evidence type="ECO:0000259" key="7">
    <source>
        <dbReference type="PROSITE" id="PS50893"/>
    </source>
</evidence>
<evidence type="ECO:0000256" key="1">
    <source>
        <dbReference type="ARBA" id="ARBA00004202"/>
    </source>
</evidence>
<dbReference type="Pfam" id="PF08352">
    <property type="entry name" value="oligo_HPY"/>
    <property type="match status" value="1"/>
</dbReference>
<dbReference type="InterPro" id="IPR003593">
    <property type="entry name" value="AAA+_ATPase"/>
</dbReference>
<feature type="domain" description="ABC transporter" evidence="7">
    <location>
        <begin position="12"/>
        <end position="263"/>
    </location>
</feature>
<dbReference type="GO" id="GO:0016887">
    <property type="term" value="F:ATP hydrolysis activity"/>
    <property type="evidence" value="ECO:0007669"/>
    <property type="project" value="InterPro"/>
</dbReference>
<gene>
    <name evidence="8" type="ORF">GBAR_LOCUS4186</name>
</gene>
<dbReference type="CDD" id="cd03257">
    <property type="entry name" value="ABC_NikE_OppD_transporters"/>
    <property type="match status" value="1"/>
</dbReference>
<evidence type="ECO:0000313" key="9">
    <source>
        <dbReference type="Proteomes" id="UP001174909"/>
    </source>
</evidence>
<dbReference type="GO" id="GO:0005524">
    <property type="term" value="F:ATP binding"/>
    <property type="evidence" value="ECO:0007669"/>
    <property type="project" value="UniProtKB-KW"/>
</dbReference>
<dbReference type="PANTHER" id="PTHR43297">
    <property type="entry name" value="OLIGOPEPTIDE TRANSPORT ATP-BINDING PROTEIN APPD"/>
    <property type="match status" value="1"/>
</dbReference>
<reference evidence="8" key="1">
    <citation type="submission" date="2023-03" db="EMBL/GenBank/DDBJ databases">
        <authorList>
            <person name="Steffen K."/>
            <person name="Cardenas P."/>
        </authorList>
    </citation>
    <scope>NUCLEOTIDE SEQUENCE</scope>
</reference>
<dbReference type="InterPro" id="IPR013563">
    <property type="entry name" value="Oligopep_ABC_C"/>
</dbReference>
<dbReference type="InterPro" id="IPR027417">
    <property type="entry name" value="P-loop_NTPase"/>
</dbReference>
<dbReference type="FunFam" id="3.40.50.300:FF:000016">
    <property type="entry name" value="Oligopeptide ABC transporter ATP-binding component"/>
    <property type="match status" value="1"/>
</dbReference>
<dbReference type="GO" id="GO:0005886">
    <property type="term" value="C:plasma membrane"/>
    <property type="evidence" value="ECO:0007669"/>
    <property type="project" value="UniProtKB-SubCell"/>
</dbReference>
<comment type="caution">
    <text evidence="8">The sequence shown here is derived from an EMBL/GenBank/DDBJ whole genome shotgun (WGS) entry which is preliminary data.</text>
</comment>
<dbReference type="Gene3D" id="3.40.50.300">
    <property type="entry name" value="P-loop containing nucleotide triphosphate hydrolases"/>
    <property type="match status" value="1"/>
</dbReference>
<keyword evidence="9" id="KW-1185">Reference proteome</keyword>
<dbReference type="PANTHER" id="PTHR43297:SF2">
    <property type="entry name" value="DIPEPTIDE TRANSPORT ATP-BINDING PROTEIN DPPD"/>
    <property type="match status" value="1"/>
</dbReference>
<dbReference type="NCBIfam" id="TIGR01727">
    <property type="entry name" value="oligo_HPY"/>
    <property type="match status" value="1"/>
</dbReference>
<dbReference type="EMBL" id="CASHTH010000603">
    <property type="protein sequence ID" value="CAI8005365.1"/>
    <property type="molecule type" value="Genomic_DNA"/>
</dbReference>
<dbReference type="InterPro" id="IPR003439">
    <property type="entry name" value="ABC_transporter-like_ATP-bd"/>
</dbReference>
<sequence length="347" mass="37979">MTAVQTEAETILEVKDLYTYIFTRNATVKAVDGISFTLHKGETLGIVGESGCGKTMTALSLLRLVPRPAGKIVGGEVILNGEDVLLKSEDEMRDVRGRQISMILQDPQTSLNPVFTIGNQLREALGIAHKENKRSMLGRAVGALRSVNVAAPERRLDDYPHQMSGGMKQRVVGAIAMSCEPGVIIADEPTTALDVTIQLQYLRLLKDIQAETGLAIIFITHDFGVVARMCDRVAVMYAGRIIEQGNVRDIFNAPSHPYTQALINSVPKLEERVDRLYSIDGQPPLLSNLPEGCRFAPRCIYATDQCYESYPPSVQMKEGHHADCWALHEGWQGTAISEFVAPTGTAG</sequence>
<keyword evidence="6" id="KW-0472">Membrane</keyword>
<evidence type="ECO:0000313" key="8">
    <source>
        <dbReference type="EMBL" id="CAI8005365.1"/>
    </source>
</evidence>
<accession>A0AA35W843</accession>
<name>A0AA35W843_GEOBA</name>
<evidence type="ECO:0000256" key="4">
    <source>
        <dbReference type="ARBA" id="ARBA00022741"/>
    </source>
</evidence>
<keyword evidence="3" id="KW-1003">Cell membrane</keyword>